<reference evidence="5 6" key="1">
    <citation type="submission" date="2023-05" db="EMBL/GenBank/DDBJ databases">
        <title>Genome sequence of Pinibacter sp. MAH-24.</title>
        <authorList>
            <person name="Huq M.A."/>
        </authorList>
    </citation>
    <scope>NUCLEOTIDE SEQUENCE [LARGE SCALE GENOMIC DNA]</scope>
    <source>
        <strain evidence="5 6">MAH-24</strain>
    </source>
</reference>
<dbReference type="PANTHER" id="PTHR31084:SF0">
    <property type="entry name" value="ALPHA-L-FUCOSIDASE 2"/>
    <property type="match status" value="1"/>
</dbReference>
<dbReference type="InterPro" id="IPR008928">
    <property type="entry name" value="6-hairpin_glycosidase_sf"/>
</dbReference>
<feature type="domain" description="Glycosyl hydrolase family 95 N-terminal" evidence="2">
    <location>
        <begin position="29"/>
        <end position="119"/>
    </location>
</feature>
<feature type="domain" description="Glycosyl hydrolase family 95 catalytic" evidence="4">
    <location>
        <begin position="458"/>
        <end position="858"/>
    </location>
</feature>
<evidence type="ECO:0000259" key="3">
    <source>
        <dbReference type="Pfam" id="PF21307"/>
    </source>
</evidence>
<evidence type="ECO:0000259" key="2">
    <source>
        <dbReference type="Pfam" id="PF14498"/>
    </source>
</evidence>
<dbReference type="Gene3D" id="1.50.10.10">
    <property type="match status" value="1"/>
</dbReference>
<keyword evidence="6" id="KW-1185">Reference proteome</keyword>
<dbReference type="Pfam" id="PF21307">
    <property type="entry name" value="Glyco_hydro_95_C"/>
    <property type="match status" value="1"/>
</dbReference>
<dbReference type="SUPFAM" id="SSF48208">
    <property type="entry name" value="Six-hairpin glycosidases"/>
    <property type="match status" value="1"/>
</dbReference>
<dbReference type="Gene3D" id="2.60.120.260">
    <property type="entry name" value="Galactose-binding domain-like"/>
    <property type="match status" value="1"/>
</dbReference>
<dbReference type="InterPro" id="IPR054363">
    <property type="entry name" value="GH95_cat"/>
</dbReference>
<feature type="signal peptide" evidence="1">
    <location>
        <begin position="1"/>
        <end position="22"/>
    </location>
</feature>
<comment type="caution">
    <text evidence="5">The sequence shown here is derived from an EMBL/GenBank/DDBJ whole genome shotgun (WGS) entry which is preliminary data.</text>
</comment>
<feature type="chain" id="PRO_5046000613" evidence="1">
    <location>
        <begin position="23"/>
        <end position="945"/>
    </location>
</feature>
<dbReference type="Proteomes" id="UP001226434">
    <property type="component" value="Unassembled WGS sequence"/>
</dbReference>
<dbReference type="InterPro" id="IPR008979">
    <property type="entry name" value="Galactose-bd-like_sf"/>
</dbReference>
<dbReference type="Gene3D" id="2.70.98.50">
    <property type="entry name" value="putative glycoside hydrolase family protein from bacillus halodurans"/>
    <property type="match status" value="1"/>
</dbReference>
<dbReference type="InterPro" id="IPR049053">
    <property type="entry name" value="AFCA-like_C"/>
</dbReference>
<dbReference type="PANTHER" id="PTHR31084">
    <property type="entry name" value="ALPHA-L-FUCOSIDASE 2"/>
    <property type="match status" value="1"/>
</dbReference>
<dbReference type="EMBL" id="JASBRG010000007">
    <property type="protein sequence ID" value="MDI3321163.1"/>
    <property type="molecule type" value="Genomic_DNA"/>
</dbReference>
<dbReference type="Pfam" id="PF22124">
    <property type="entry name" value="Glyco_hydro_95_cat"/>
    <property type="match status" value="1"/>
</dbReference>
<organism evidence="5 6">
    <name type="scientific">Pinibacter soli</name>
    <dbReference type="NCBI Taxonomy" id="3044211"/>
    <lineage>
        <taxon>Bacteria</taxon>
        <taxon>Pseudomonadati</taxon>
        <taxon>Bacteroidota</taxon>
        <taxon>Chitinophagia</taxon>
        <taxon>Chitinophagales</taxon>
        <taxon>Chitinophagaceae</taxon>
        <taxon>Pinibacter</taxon>
    </lineage>
</organism>
<feature type="domain" description="Alpha fucosidase A-like C-terminal" evidence="3">
    <location>
        <begin position="860"/>
        <end position="926"/>
    </location>
</feature>
<dbReference type="InterPro" id="IPR027414">
    <property type="entry name" value="GH95_N_dom"/>
</dbReference>
<evidence type="ECO:0000313" key="5">
    <source>
        <dbReference type="EMBL" id="MDI3321163.1"/>
    </source>
</evidence>
<dbReference type="InterPro" id="IPR012341">
    <property type="entry name" value="6hp_glycosidase-like_sf"/>
</dbReference>
<evidence type="ECO:0000256" key="1">
    <source>
        <dbReference type="SAM" id="SignalP"/>
    </source>
</evidence>
<name>A0ABT6RF60_9BACT</name>
<dbReference type="RefSeq" id="WP_282335273.1">
    <property type="nucleotide sequence ID" value="NZ_JASBRG010000007.1"/>
</dbReference>
<proteinExistence type="predicted"/>
<gene>
    <name evidence="5" type="ORF">QJ048_15320</name>
</gene>
<protein>
    <submittedName>
        <fullName evidence="5">Glycoside hydrolase family 95 protein</fullName>
    </submittedName>
</protein>
<keyword evidence="5" id="KW-0378">Hydrolase</keyword>
<dbReference type="GO" id="GO:0016787">
    <property type="term" value="F:hydrolase activity"/>
    <property type="evidence" value="ECO:0007669"/>
    <property type="project" value="UniProtKB-KW"/>
</dbReference>
<dbReference type="SUPFAM" id="SSF49785">
    <property type="entry name" value="Galactose-binding domain-like"/>
    <property type="match status" value="1"/>
</dbReference>
<evidence type="ECO:0000313" key="6">
    <source>
        <dbReference type="Proteomes" id="UP001226434"/>
    </source>
</evidence>
<dbReference type="Pfam" id="PF14498">
    <property type="entry name" value="Glyco_hyd_65N_2"/>
    <property type="match status" value="2"/>
</dbReference>
<keyword evidence="1" id="KW-0732">Signal</keyword>
<evidence type="ECO:0000259" key="4">
    <source>
        <dbReference type="Pfam" id="PF22124"/>
    </source>
</evidence>
<accession>A0ABT6RF60</accession>
<sequence>MLKFKSLRLLIFSTLCCATTNAQDSNLQLWYNKPAEKWTEALPIGNGYLGAMIFGGVENDRIQFNEATLWSDGPRDYNRKGAYLYLDPIRKLLAEGKQKEAEELAQEHFMGMRSNEEGYEARKKEWLVKVKGDVIINSSQWNNAQWKDMQLPTLNGWETAGLEGLDGAVWFKTTFTLPDSWQGKDLLISLGKIRDLDITYINGKQVGSTEDITANRLYTIPASILKKGTNEIEIQVINYFDKGGFAGTKGDREIFAVYPKERNGKESVKLNPVWQYWVQNDDAPAMPRYQADYQPFGELQLKTSVANATEYRRTLDIANAVSTVTYKSGNVVYTKEYLANYPESIIAIQLKSSAKGRLNYNASFTTVHKNYRIHAIDGHTLALDVAVKNGAMNGTAYLYVDNTNGKVEVTDKEIKISNSDEATLYLIAATNFKNYRDVSADANAICKAKLVSIKKLVYEKVKAAHIADYKRYFDKFSLQLSNGAANAGVPTDERIKQFSITKDPALVTLYVQYARYLMLSSSRQGTNAANLQGIWNDLLTPPWGSKYTTNINLEMNYWPSESLNLSACTQPLFKLIKEVAEAGKETAKEYYNAPGFVLHHNTDQWRGTVPINASNHGIWVTGGAWLSTHLWEHYLFTQDKSFLQNEAYPVMKAASDFFVHFLVKDETTGWLISTPSNSPEHGGLVAGPTMDHQIIRELFSNTIEAAKVLGTDESFRKLLQQKYDSIAPNQIGKYGQLQEWLQDKDDSSDTHRHVSHLWGVYPGKDITWSNEKMMKAARQSLLYRGDDGTGWSIAWKVNLWARFKDGDHAMKMLQKLLSDATAGKGSESGGVYPNLFDAHPPFQIDGNFGGAAGVAEMLVQSHMGYIELLPALPSSLQSGIIKGVRARGNFTINMQWENGKLKRAGITSNAGNNCVVKCGDKTVTFKTVKGRTYSLNQALILIQTK</sequence>
<feature type="domain" description="Glycosyl hydrolase family 95 N-terminal" evidence="2">
    <location>
        <begin position="290"/>
        <end position="435"/>
    </location>
</feature>